<feature type="domain" description="Glycosyltransferase subfamily 4-like N-terminal" evidence="2">
    <location>
        <begin position="16"/>
        <end position="195"/>
    </location>
</feature>
<dbReference type="RefSeq" id="WP_069582584.1">
    <property type="nucleotide sequence ID" value="NZ_LMVM01000001.1"/>
</dbReference>
<evidence type="ECO:0000313" key="3">
    <source>
        <dbReference type="EMBL" id="PAV06379.1"/>
    </source>
</evidence>
<keyword evidence="4" id="KW-1185">Reference proteome</keyword>
<reference evidence="3 4" key="1">
    <citation type="journal article" date="2017" name="BMC Genomics">
        <title>Genomic analysis of methanogenic archaea reveals a shift towards energy conservation.</title>
        <authorList>
            <person name="Gilmore S.P."/>
            <person name="Henske J.K."/>
            <person name="Sexton J.A."/>
            <person name="Solomon K.V."/>
            <person name="Seppala S."/>
            <person name="Yoo J.I."/>
            <person name="Huyett L.M."/>
            <person name="Pressman A."/>
            <person name="Cogan J.Z."/>
            <person name="Kivenson V."/>
            <person name="Peng X."/>
            <person name="Tan Y."/>
            <person name="Valentine D.L."/>
            <person name="O'Malley M.A."/>
        </authorList>
    </citation>
    <scope>NUCLEOTIDE SEQUENCE [LARGE SCALE GENOMIC DNA]</scope>
    <source>
        <strain evidence="3 4">M.o.H.</strain>
    </source>
</reference>
<accession>A0A2A2HAE7</accession>
<dbReference type="EMBL" id="LMVM01000001">
    <property type="protein sequence ID" value="PAV06379.1"/>
    <property type="molecule type" value="Genomic_DNA"/>
</dbReference>
<evidence type="ECO:0000259" key="1">
    <source>
        <dbReference type="Pfam" id="PF00534"/>
    </source>
</evidence>
<dbReference type="InterPro" id="IPR001296">
    <property type="entry name" value="Glyco_trans_1"/>
</dbReference>
<dbReference type="Pfam" id="PF13439">
    <property type="entry name" value="Glyco_transf_4"/>
    <property type="match status" value="1"/>
</dbReference>
<dbReference type="Proteomes" id="UP000217784">
    <property type="component" value="Unassembled WGS sequence"/>
</dbReference>
<dbReference type="InterPro" id="IPR028098">
    <property type="entry name" value="Glyco_trans_4-like_N"/>
</dbReference>
<comment type="caution">
    <text evidence="3">The sequence shown here is derived from an EMBL/GenBank/DDBJ whole genome shotgun (WGS) entry which is preliminary data.</text>
</comment>
<proteinExistence type="predicted"/>
<dbReference type="CDD" id="cd03823">
    <property type="entry name" value="GT4_ExpE7-like"/>
    <property type="match status" value="1"/>
</dbReference>
<protein>
    <recommendedName>
        <fullName evidence="5">Glycosyl transferase family 1</fullName>
    </recommendedName>
</protein>
<dbReference type="AlphaFoldDB" id="A0A2A2HAE7"/>
<dbReference type="Pfam" id="PF00534">
    <property type="entry name" value="Glycos_transf_1"/>
    <property type="match status" value="1"/>
</dbReference>
<dbReference type="OrthoDB" id="131038at2157"/>
<name>A0A2A2HAE7_METBR</name>
<dbReference type="GO" id="GO:0016757">
    <property type="term" value="F:glycosyltransferase activity"/>
    <property type="evidence" value="ECO:0007669"/>
    <property type="project" value="InterPro"/>
</dbReference>
<dbReference type="PANTHER" id="PTHR45947:SF3">
    <property type="entry name" value="SULFOQUINOVOSYL TRANSFERASE SQD2"/>
    <property type="match status" value="1"/>
</dbReference>
<evidence type="ECO:0000313" key="4">
    <source>
        <dbReference type="Proteomes" id="UP000217784"/>
    </source>
</evidence>
<dbReference type="Gene3D" id="3.40.50.2000">
    <property type="entry name" value="Glycogen Phosphorylase B"/>
    <property type="match status" value="2"/>
</dbReference>
<evidence type="ECO:0000259" key="2">
    <source>
        <dbReference type="Pfam" id="PF13439"/>
    </source>
</evidence>
<dbReference type="SUPFAM" id="SSF53756">
    <property type="entry name" value="UDP-Glycosyltransferase/glycogen phosphorylase"/>
    <property type="match status" value="1"/>
</dbReference>
<feature type="domain" description="Glycosyl transferase family 1" evidence="1">
    <location>
        <begin position="214"/>
        <end position="370"/>
    </location>
</feature>
<gene>
    <name evidence="3" type="ORF">ASJ80_16300</name>
</gene>
<organism evidence="3 4">
    <name type="scientific">Methanobacterium bryantii</name>
    <dbReference type="NCBI Taxonomy" id="2161"/>
    <lineage>
        <taxon>Archaea</taxon>
        <taxon>Methanobacteriati</taxon>
        <taxon>Methanobacteriota</taxon>
        <taxon>Methanomada group</taxon>
        <taxon>Methanobacteria</taxon>
        <taxon>Methanobacteriales</taxon>
        <taxon>Methanobacteriaceae</taxon>
        <taxon>Methanobacterium</taxon>
    </lineage>
</organism>
<sequence length="397" mass="44611">MKICLISNLYPPCILGGAEVVVEKVAENLAIKGHEVVVITTSYDEETVETVNSVKVYRVNPLNVYKVCDHPKKHSFMKPIWHTIDLWNIQAYKILKSILERENPDIVHIHNFKGFSLSAFQVVKKLNLPLVFTAHDYSLICMRANLLNSSGNICDTPSALCSVYNKIQKNLVDNKPDVVIAPSKFVINKLKSEGLFENIETVKVPLGIGIEDKKEDKDYVTIDILYVGALSEHKGVHILINAFKNLKYENITLHIVGKGNDEYKFKQIAKGDKRIVFHGFKTGSDLINFYKNANINVVPSIWYDNSPMVIYESLMCGTPVIGSRIGGIPELIENGYNGFLFEAGNAGELEKILESVIENPSKLKELENGALKSVQKYSMENHINKLIEIYESLILAN</sequence>
<dbReference type="PANTHER" id="PTHR45947">
    <property type="entry name" value="SULFOQUINOVOSYL TRANSFERASE SQD2"/>
    <property type="match status" value="1"/>
</dbReference>
<dbReference type="InterPro" id="IPR050194">
    <property type="entry name" value="Glycosyltransferase_grp1"/>
</dbReference>
<evidence type="ECO:0008006" key="5">
    <source>
        <dbReference type="Google" id="ProtNLM"/>
    </source>
</evidence>